<dbReference type="EMBL" id="SLWR01000004">
    <property type="protein sequence ID" value="TCO48544.1"/>
    <property type="molecule type" value="Genomic_DNA"/>
</dbReference>
<dbReference type="InterPro" id="IPR050564">
    <property type="entry name" value="F420-G6PD/mer"/>
</dbReference>
<proteinExistence type="predicted"/>
<organism evidence="3 4">
    <name type="scientific">Kribbella antiqua</name>
    <dbReference type="NCBI Taxonomy" id="2512217"/>
    <lineage>
        <taxon>Bacteria</taxon>
        <taxon>Bacillati</taxon>
        <taxon>Actinomycetota</taxon>
        <taxon>Actinomycetes</taxon>
        <taxon>Propionibacteriales</taxon>
        <taxon>Kribbellaceae</taxon>
        <taxon>Kribbella</taxon>
    </lineage>
</organism>
<accession>A0A4R2ITB3</accession>
<dbReference type="Proteomes" id="UP000295573">
    <property type="component" value="Unassembled WGS sequence"/>
</dbReference>
<dbReference type="RefSeq" id="WP_132148488.1">
    <property type="nucleotide sequence ID" value="NZ_SLWR01000004.1"/>
</dbReference>
<evidence type="ECO:0000256" key="1">
    <source>
        <dbReference type="ARBA" id="ARBA00023002"/>
    </source>
</evidence>
<dbReference type="Pfam" id="PF00296">
    <property type="entry name" value="Bac_luciferase"/>
    <property type="match status" value="1"/>
</dbReference>
<reference evidence="3 4" key="1">
    <citation type="journal article" date="2015" name="Stand. Genomic Sci.">
        <title>Genomic Encyclopedia of Bacterial and Archaeal Type Strains, Phase III: the genomes of soil and plant-associated and newly described type strains.</title>
        <authorList>
            <person name="Whitman W.B."/>
            <person name="Woyke T."/>
            <person name="Klenk H.P."/>
            <person name="Zhou Y."/>
            <person name="Lilburn T.G."/>
            <person name="Beck B.J."/>
            <person name="De Vos P."/>
            <person name="Vandamme P."/>
            <person name="Eisen J.A."/>
            <person name="Garrity G."/>
            <person name="Hugenholtz P."/>
            <person name="Kyrpides N.C."/>
        </authorList>
    </citation>
    <scope>NUCLEOTIDE SEQUENCE [LARGE SCALE GENOMIC DNA]</scope>
    <source>
        <strain evidence="3 4">VKM Ac-2541</strain>
    </source>
</reference>
<evidence type="ECO:0000313" key="4">
    <source>
        <dbReference type="Proteomes" id="UP000295573"/>
    </source>
</evidence>
<evidence type="ECO:0000259" key="2">
    <source>
        <dbReference type="Pfam" id="PF00296"/>
    </source>
</evidence>
<evidence type="ECO:0000313" key="3">
    <source>
        <dbReference type="EMBL" id="TCO48544.1"/>
    </source>
</evidence>
<comment type="caution">
    <text evidence="3">The sequence shown here is derived from an EMBL/GenBank/DDBJ whole genome shotgun (WGS) entry which is preliminary data.</text>
</comment>
<dbReference type="InterPro" id="IPR036661">
    <property type="entry name" value="Luciferase-like_sf"/>
</dbReference>
<dbReference type="Gene3D" id="3.20.20.30">
    <property type="entry name" value="Luciferase-like domain"/>
    <property type="match status" value="1"/>
</dbReference>
<dbReference type="CDD" id="cd01097">
    <property type="entry name" value="Tetrahydromethanopterin_reductase"/>
    <property type="match status" value="1"/>
</dbReference>
<dbReference type="InterPro" id="IPR019910">
    <property type="entry name" value="Lucif-like_OxRdtase_MSMEG_4879"/>
</dbReference>
<keyword evidence="4" id="KW-1185">Reference proteome</keyword>
<dbReference type="InterPro" id="IPR011251">
    <property type="entry name" value="Luciferase-like_dom"/>
</dbReference>
<dbReference type="PANTHER" id="PTHR43244:SF1">
    <property type="entry name" value="5,10-METHYLENETETRAHYDROMETHANOPTERIN REDUCTASE"/>
    <property type="match status" value="1"/>
</dbReference>
<gene>
    <name evidence="3" type="ORF">EV646_104366</name>
</gene>
<dbReference type="NCBIfam" id="TIGR03564">
    <property type="entry name" value="F420_MSMEG_4879"/>
    <property type="match status" value="1"/>
</dbReference>
<feature type="domain" description="Luciferase-like" evidence="2">
    <location>
        <begin position="15"/>
        <end position="275"/>
    </location>
</feature>
<dbReference type="SUPFAM" id="SSF51679">
    <property type="entry name" value="Bacterial luciferase-like"/>
    <property type="match status" value="1"/>
</dbReference>
<dbReference type="PANTHER" id="PTHR43244">
    <property type="match status" value="1"/>
</dbReference>
<dbReference type="OrthoDB" id="7054907at2"/>
<dbReference type="AlphaFoldDB" id="A0A4R2ITB3"/>
<keyword evidence="1" id="KW-0560">Oxidoreductase</keyword>
<protein>
    <submittedName>
        <fullName evidence="3">F420-dependent oxidoreductase-like protein</fullName>
    </submittedName>
</protein>
<dbReference type="GO" id="GO:0016705">
    <property type="term" value="F:oxidoreductase activity, acting on paired donors, with incorporation or reduction of molecular oxygen"/>
    <property type="evidence" value="ECO:0007669"/>
    <property type="project" value="InterPro"/>
</dbReference>
<sequence>MRIGMMFGDVRGSSPLPVIAGQLRAAADAGFASAWVSQGLGWDALTTLTALGATAPGIELGTAVVPFPQRHPLVLASQALTVQAATGNRLTLGIGAGISRMVESMYGLPTDRPARRLREYLQVLRPLLRGEPVDHRGETLTAAGAIGLPGAEAPPVLIAALGPAMLRVAGELADGTITWMTGPKTLAEHVVPSITKAAAGRPAPRIVAGLAVCVTAEEDVVRSRFATEFALAGQVAEYRAMLDREGVAGPADVLIVGDEGTVAKSIEQLRDTGITDLILAPIGDAAEQQRTTGFLSTVVR</sequence>
<name>A0A4R2ITB3_9ACTN</name>